<evidence type="ECO:0000313" key="4">
    <source>
        <dbReference type="Proteomes" id="UP000298663"/>
    </source>
</evidence>
<evidence type="ECO:0000256" key="1">
    <source>
        <dbReference type="SAM" id="MobiDB-lite"/>
    </source>
</evidence>
<evidence type="ECO:0000256" key="2">
    <source>
        <dbReference type="SAM" id="SignalP"/>
    </source>
</evidence>
<dbReference type="AlphaFoldDB" id="A0A4U5MSS3"/>
<organism evidence="3 4">
    <name type="scientific">Steinernema carpocapsae</name>
    <name type="common">Entomopathogenic nematode</name>
    <dbReference type="NCBI Taxonomy" id="34508"/>
    <lineage>
        <taxon>Eukaryota</taxon>
        <taxon>Metazoa</taxon>
        <taxon>Ecdysozoa</taxon>
        <taxon>Nematoda</taxon>
        <taxon>Chromadorea</taxon>
        <taxon>Rhabditida</taxon>
        <taxon>Tylenchina</taxon>
        <taxon>Panagrolaimomorpha</taxon>
        <taxon>Strongyloidoidea</taxon>
        <taxon>Steinernematidae</taxon>
        <taxon>Steinernema</taxon>
    </lineage>
</organism>
<feature type="region of interest" description="Disordered" evidence="1">
    <location>
        <begin position="17"/>
        <end position="78"/>
    </location>
</feature>
<keyword evidence="4" id="KW-1185">Reference proteome</keyword>
<reference evidence="3 4" key="1">
    <citation type="journal article" date="2015" name="Genome Biol.">
        <title>Comparative genomics of Steinernema reveals deeply conserved gene regulatory networks.</title>
        <authorList>
            <person name="Dillman A.R."/>
            <person name="Macchietto M."/>
            <person name="Porter C.F."/>
            <person name="Rogers A."/>
            <person name="Williams B."/>
            <person name="Antoshechkin I."/>
            <person name="Lee M.M."/>
            <person name="Goodwin Z."/>
            <person name="Lu X."/>
            <person name="Lewis E.E."/>
            <person name="Goodrich-Blair H."/>
            <person name="Stock S.P."/>
            <person name="Adams B.J."/>
            <person name="Sternberg P.W."/>
            <person name="Mortazavi A."/>
        </authorList>
    </citation>
    <scope>NUCLEOTIDE SEQUENCE [LARGE SCALE GENOMIC DNA]</scope>
    <source>
        <strain evidence="3 4">ALL</strain>
    </source>
</reference>
<evidence type="ECO:0000313" key="3">
    <source>
        <dbReference type="EMBL" id="TKR72453.1"/>
    </source>
</evidence>
<accession>A0A4U5MSS3</accession>
<reference evidence="3 4" key="2">
    <citation type="journal article" date="2019" name="G3 (Bethesda)">
        <title>Hybrid Assembly of the Genome of the Entomopathogenic Nematode Steinernema carpocapsae Identifies the X-Chromosome.</title>
        <authorList>
            <person name="Serra L."/>
            <person name="Macchietto M."/>
            <person name="Macias-Munoz A."/>
            <person name="McGill C.J."/>
            <person name="Rodriguez I.M."/>
            <person name="Rodriguez B."/>
            <person name="Murad R."/>
            <person name="Mortazavi A."/>
        </authorList>
    </citation>
    <scope>NUCLEOTIDE SEQUENCE [LARGE SCALE GENOMIC DNA]</scope>
    <source>
        <strain evidence="3 4">ALL</strain>
    </source>
</reference>
<protein>
    <submittedName>
        <fullName evidence="3">Uncharacterized protein</fullName>
    </submittedName>
</protein>
<dbReference type="Proteomes" id="UP000298663">
    <property type="component" value="Unassembled WGS sequence"/>
</dbReference>
<sequence length="78" mass="8194">MRVIPLLFFLTAFLSTGLSQDSNDGEGSTTLGGHRNPGYEMDSATRRFLDSDDGVGGGSPAGATTPSRSESPRKSKMV</sequence>
<feature type="signal peptide" evidence="2">
    <location>
        <begin position="1"/>
        <end position="19"/>
    </location>
</feature>
<name>A0A4U5MSS3_STECR</name>
<comment type="caution">
    <text evidence="3">The sequence shown here is derived from an EMBL/GenBank/DDBJ whole genome shotgun (WGS) entry which is preliminary data.</text>
</comment>
<feature type="compositionally biased region" description="Polar residues" evidence="1">
    <location>
        <begin position="17"/>
        <end position="31"/>
    </location>
</feature>
<gene>
    <name evidence="3" type="ORF">L596_019892</name>
</gene>
<dbReference type="EMBL" id="AZBU02000006">
    <property type="protein sequence ID" value="TKR72453.1"/>
    <property type="molecule type" value="Genomic_DNA"/>
</dbReference>
<proteinExistence type="predicted"/>
<keyword evidence="2" id="KW-0732">Signal</keyword>
<feature type="chain" id="PRO_5020428830" evidence="2">
    <location>
        <begin position="20"/>
        <end position="78"/>
    </location>
</feature>